<proteinExistence type="predicted"/>
<name>A0AAJ0DNV6_9PEZI</name>
<evidence type="ECO:0000313" key="3">
    <source>
        <dbReference type="Proteomes" id="UP001271007"/>
    </source>
</evidence>
<comment type="caution">
    <text evidence="2">The sequence shown here is derived from an EMBL/GenBank/DDBJ whole genome shotgun (WGS) entry which is preliminary data.</text>
</comment>
<protein>
    <submittedName>
        <fullName evidence="2">Uncharacterized protein</fullName>
    </submittedName>
</protein>
<feature type="region of interest" description="Disordered" evidence="1">
    <location>
        <begin position="1"/>
        <end position="31"/>
    </location>
</feature>
<keyword evidence="3" id="KW-1185">Reference proteome</keyword>
<sequence length="112" mass="12566">MEGVKPSLASEKNRFLEESSTTSSRTKKAPTYKGYKLDSALSKPIVDIVIDRWTALFVSQGDAISEGIIKSLVADEVKLKRFLTRISEVALSSVSVKVRNKIIDQNRRPDRR</sequence>
<dbReference type="AlphaFoldDB" id="A0AAJ0DNV6"/>
<evidence type="ECO:0000256" key="1">
    <source>
        <dbReference type="SAM" id="MobiDB-lite"/>
    </source>
</evidence>
<reference evidence="2" key="1">
    <citation type="submission" date="2023-04" db="EMBL/GenBank/DDBJ databases">
        <title>Black Yeasts Isolated from many extreme environments.</title>
        <authorList>
            <person name="Coleine C."/>
            <person name="Stajich J.E."/>
            <person name="Selbmann L."/>
        </authorList>
    </citation>
    <scope>NUCLEOTIDE SEQUENCE</scope>
    <source>
        <strain evidence="2">CCFEE 5312</strain>
    </source>
</reference>
<organism evidence="2 3">
    <name type="scientific">Extremus antarcticus</name>
    <dbReference type="NCBI Taxonomy" id="702011"/>
    <lineage>
        <taxon>Eukaryota</taxon>
        <taxon>Fungi</taxon>
        <taxon>Dikarya</taxon>
        <taxon>Ascomycota</taxon>
        <taxon>Pezizomycotina</taxon>
        <taxon>Dothideomycetes</taxon>
        <taxon>Dothideomycetidae</taxon>
        <taxon>Mycosphaerellales</taxon>
        <taxon>Extremaceae</taxon>
        <taxon>Extremus</taxon>
    </lineage>
</organism>
<dbReference type="EMBL" id="JAWDJX010000014">
    <property type="protein sequence ID" value="KAK3053790.1"/>
    <property type="molecule type" value="Genomic_DNA"/>
</dbReference>
<dbReference type="Proteomes" id="UP001271007">
    <property type="component" value="Unassembled WGS sequence"/>
</dbReference>
<gene>
    <name evidence="2" type="ORF">LTR09_005070</name>
</gene>
<evidence type="ECO:0000313" key="2">
    <source>
        <dbReference type="EMBL" id="KAK3053790.1"/>
    </source>
</evidence>
<accession>A0AAJ0DNV6</accession>